<feature type="repeat" description="PPR" evidence="2">
    <location>
        <begin position="400"/>
        <end position="434"/>
    </location>
</feature>
<evidence type="ECO:0000313" key="4">
    <source>
        <dbReference type="Proteomes" id="UP000029121"/>
    </source>
</evidence>
<dbReference type="InterPro" id="IPR002885">
    <property type="entry name" value="PPR_rpt"/>
</dbReference>
<dbReference type="InterPro" id="IPR046848">
    <property type="entry name" value="E_motif"/>
</dbReference>
<dbReference type="NCBIfam" id="TIGR00756">
    <property type="entry name" value="PPR"/>
    <property type="match status" value="5"/>
</dbReference>
<dbReference type="GO" id="GO:0003723">
    <property type="term" value="F:RNA binding"/>
    <property type="evidence" value="ECO:0007669"/>
    <property type="project" value="InterPro"/>
</dbReference>
<dbReference type="PROSITE" id="PS51375">
    <property type="entry name" value="PPR"/>
    <property type="match status" value="4"/>
</dbReference>
<dbReference type="InterPro" id="IPR011990">
    <property type="entry name" value="TPR-like_helical_dom_sf"/>
</dbReference>
<dbReference type="Pfam" id="PF13041">
    <property type="entry name" value="PPR_2"/>
    <property type="match status" value="3"/>
</dbReference>
<feature type="repeat" description="PPR" evidence="2">
    <location>
        <begin position="297"/>
        <end position="327"/>
    </location>
</feature>
<dbReference type="GO" id="GO:0009451">
    <property type="term" value="P:RNA modification"/>
    <property type="evidence" value="ECO:0007669"/>
    <property type="project" value="InterPro"/>
</dbReference>
<feature type="repeat" description="PPR" evidence="2">
    <location>
        <begin position="103"/>
        <end position="137"/>
    </location>
</feature>
<accession>R0IBQ4</accession>
<dbReference type="PANTHER" id="PTHR47926:SF371">
    <property type="entry name" value="TETRATRICOPEPTIDE REPEAT-LIKE SUPERFAMILY PROTEIN"/>
    <property type="match status" value="1"/>
</dbReference>
<evidence type="ECO:0000256" key="2">
    <source>
        <dbReference type="PROSITE-ProRule" id="PRU00708"/>
    </source>
</evidence>
<dbReference type="STRING" id="81985.R0IBQ4"/>
<evidence type="ECO:0000256" key="1">
    <source>
        <dbReference type="ARBA" id="ARBA00022737"/>
    </source>
</evidence>
<evidence type="ECO:0000313" key="3">
    <source>
        <dbReference type="EMBL" id="EOA39904.1"/>
    </source>
</evidence>
<dbReference type="Pfam" id="PF20431">
    <property type="entry name" value="E_motif"/>
    <property type="match status" value="1"/>
</dbReference>
<dbReference type="FunFam" id="1.25.40.10:FF:000231">
    <property type="entry name" value="Pentatricopeptide repeat-containing protein chloroplastic"/>
    <property type="match status" value="1"/>
</dbReference>
<dbReference type="Pfam" id="PF01535">
    <property type="entry name" value="PPR"/>
    <property type="match status" value="2"/>
</dbReference>
<gene>
    <name evidence="3" type="ORF">CARUB_v10008584mg</name>
</gene>
<name>R0IBQ4_9BRAS</name>
<dbReference type="Gene3D" id="1.25.40.10">
    <property type="entry name" value="Tetratricopeptide repeat domain"/>
    <property type="match status" value="4"/>
</dbReference>
<dbReference type="FunFam" id="1.25.40.10:FF:001802">
    <property type="entry name" value="Tetratricopeptide repeat (TPR)-like superfamily protein"/>
    <property type="match status" value="1"/>
</dbReference>
<reference evidence="4" key="1">
    <citation type="journal article" date="2013" name="Nat. Genet.">
        <title>The Capsella rubella genome and the genomic consequences of rapid mating system evolution.</title>
        <authorList>
            <person name="Slotte T."/>
            <person name="Hazzouri K.M."/>
            <person name="Agren J.A."/>
            <person name="Koenig D."/>
            <person name="Maumus F."/>
            <person name="Guo Y.L."/>
            <person name="Steige K."/>
            <person name="Platts A.E."/>
            <person name="Escobar J.S."/>
            <person name="Newman L.K."/>
            <person name="Wang W."/>
            <person name="Mandakova T."/>
            <person name="Vello E."/>
            <person name="Smith L.M."/>
            <person name="Henz S.R."/>
            <person name="Steffen J."/>
            <person name="Takuno S."/>
            <person name="Brandvain Y."/>
            <person name="Coop G."/>
            <person name="Andolfatto P."/>
            <person name="Hu T.T."/>
            <person name="Blanchette M."/>
            <person name="Clark R.M."/>
            <person name="Quesneville H."/>
            <person name="Nordborg M."/>
            <person name="Gaut B.S."/>
            <person name="Lysak M.A."/>
            <person name="Jenkins J."/>
            <person name="Grimwood J."/>
            <person name="Chapman J."/>
            <person name="Prochnik S."/>
            <person name="Shu S."/>
            <person name="Rokhsar D."/>
            <person name="Schmutz J."/>
            <person name="Weigel D."/>
            <person name="Wright S.I."/>
        </authorList>
    </citation>
    <scope>NUCLEOTIDE SEQUENCE [LARGE SCALE GENOMIC DNA]</scope>
    <source>
        <strain evidence="4">cv. Monte Gargano</strain>
    </source>
</reference>
<keyword evidence="1" id="KW-0677">Repeat</keyword>
<dbReference type="EMBL" id="KB870805">
    <property type="protein sequence ID" value="EOA39904.1"/>
    <property type="molecule type" value="Genomic_DNA"/>
</dbReference>
<dbReference type="AlphaFoldDB" id="R0IBQ4"/>
<dbReference type="PANTHER" id="PTHR47926">
    <property type="entry name" value="PENTATRICOPEPTIDE REPEAT-CONTAINING PROTEIN"/>
    <property type="match status" value="1"/>
</dbReference>
<sequence>MLSQERLILYYFSREESVLEISKIARVSLVSAYKSPKRLLEEKLISFLESCKTQKQLLQIQSQTVSHELAHNDYVGPRIVAACCRITRIGYARQVFDGISQPNVSVWNAMFNGYAQRDLSKEVLLLYKRMRSLDVMPNCFTLPVVLKACVMVRDLRQGEELQCFSIKTGFRSNAYLGTKLIEMYSCAGVIALANKVFCEMVEKNVVTWTLMINGYLLKKDLVSARRFFDLSPERDIVLWNTMVSGYIEMGNIVDARSLFDQMPCRDVMSWNTILEGYANIGDMEACGRVFYEMPERNVFSWNGLIKGLAQNGRVSEVLDYFKRMVDEEDVVPNDATLTLVLSACAKLGALDFGKWVHQHGESLGYNKVDVNVKNALIDMYAKCGAIELGMEVFKSIKRRDLISWNTMINGLAAHGHGTEALDLFHEMKNCGIRPDKVTFVGVLCACKHMGLVEDGLAYFNSMITDFSVTPQIEHCGCVVDLLSRAGFLTQAVEFINKMPVKADAVIWATLLGASKVYKKVDIGELALVELIKLEPRNPANFVMLSNIYGELGRFDDVARLKVAMRDTGFKKEAGVSWIETDDGLVKFYSSGEKHPRTEELQMILRDLKSFNILVDDEDELQEQFI</sequence>
<organism evidence="3 4">
    <name type="scientific">Capsella rubella</name>
    <dbReference type="NCBI Taxonomy" id="81985"/>
    <lineage>
        <taxon>Eukaryota</taxon>
        <taxon>Viridiplantae</taxon>
        <taxon>Streptophyta</taxon>
        <taxon>Embryophyta</taxon>
        <taxon>Tracheophyta</taxon>
        <taxon>Spermatophyta</taxon>
        <taxon>Magnoliopsida</taxon>
        <taxon>eudicotyledons</taxon>
        <taxon>Gunneridae</taxon>
        <taxon>Pentapetalae</taxon>
        <taxon>rosids</taxon>
        <taxon>malvids</taxon>
        <taxon>Brassicales</taxon>
        <taxon>Brassicaceae</taxon>
        <taxon>Camelineae</taxon>
        <taxon>Capsella</taxon>
    </lineage>
</organism>
<proteinExistence type="predicted"/>
<keyword evidence="4" id="KW-1185">Reference proteome</keyword>
<protein>
    <submittedName>
        <fullName evidence="3">Uncharacterized protein</fullName>
    </submittedName>
</protein>
<feature type="repeat" description="PPR" evidence="2">
    <location>
        <begin position="235"/>
        <end position="269"/>
    </location>
</feature>
<dbReference type="Proteomes" id="UP000029121">
    <property type="component" value="Unassembled WGS sequence"/>
</dbReference>
<dbReference type="InterPro" id="IPR046960">
    <property type="entry name" value="PPR_At4g14850-like_plant"/>
</dbReference>
<dbReference type="eggNOG" id="KOG4197">
    <property type="taxonomic scope" value="Eukaryota"/>
</dbReference>